<evidence type="ECO:0000256" key="1">
    <source>
        <dbReference type="ARBA" id="ARBA00022741"/>
    </source>
</evidence>
<comment type="similarity">
    <text evidence="3">Belongs to the TRAFAC class YlqF/YawG GTPase family. MTG1 subfamily.</text>
</comment>
<dbReference type="EMBL" id="JARPMG010000015">
    <property type="protein sequence ID" value="KAJ8096531.1"/>
    <property type="molecule type" value="Genomic_DNA"/>
</dbReference>
<keyword evidence="1 3" id="KW-0547">Nucleotide-binding</keyword>
<name>A0AAD7QKI6_9ASCO</name>
<dbReference type="GO" id="GO:0032543">
    <property type="term" value="P:mitochondrial translation"/>
    <property type="evidence" value="ECO:0007669"/>
    <property type="project" value="TreeGrafter"/>
</dbReference>
<reference evidence="7" key="1">
    <citation type="submission" date="2023-03" db="EMBL/GenBank/DDBJ databases">
        <title>Near-Complete genome sequence of Lipomyces tetrasporous NRRL Y-64009, an oleaginous yeast capable of growing on lignocellulosic hydrolysates.</title>
        <authorList>
            <consortium name="Lawrence Berkeley National Laboratory"/>
            <person name="Jagtap S.S."/>
            <person name="Liu J.-J."/>
            <person name="Walukiewicz H.E."/>
            <person name="Pangilinan J."/>
            <person name="Lipzen A."/>
            <person name="Ahrendt S."/>
            <person name="Koriabine M."/>
            <person name="Cobaugh K."/>
            <person name="Salamov A."/>
            <person name="Yoshinaga Y."/>
            <person name="Ng V."/>
            <person name="Daum C."/>
            <person name="Grigoriev I.V."/>
            <person name="Slininger P.J."/>
            <person name="Dien B.S."/>
            <person name="Jin Y.-S."/>
            <person name="Rao C.V."/>
        </authorList>
    </citation>
    <scope>NUCLEOTIDE SEQUENCE</scope>
    <source>
        <strain evidence="7">NRRL Y-64009</strain>
    </source>
</reference>
<gene>
    <name evidence="7" type="ORF">POJ06DRAFT_229332</name>
</gene>
<keyword evidence="8" id="KW-1185">Reference proteome</keyword>
<organism evidence="7 8">
    <name type="scientific">Lipomyces tetrasporus</name>
    <dbReference type="NCBI Taxonomy" id="54092"/>
    <lineage>
        <taxon>Eukaryota</taxon>
        <taxon>Fungi</taxon>
        <taxon>Dikarya</taxon>
        <taxon>Ascomycota</taxon>
        <taxon>Saccharomycotina</taxon>
        <taxon>Lipomycetes</taxon>
        <taxon>Lipomycetales</taxon>
        <taxon>Lipomycetaceae</taxon>
        <taxon>Lipomyces</taxon>
    </lineage>
</organism>
<dbReference type="PANTHER" id="PTHR45782:SF4">
    <property type="entry name" value="MITOCHONDRIAL RIBOSOME-ASSOCIATED GTPASE 1"/>
    <property type="match status" value="1"/>
</dbReference>
<keyword evidence="3" id="KW-0496">Mitochondrion</keyword>
<dbReference type="PANTHER" id="PTHR45782">
    <property type="entry name" value="MITOCHONDRIAL RIBOSOME-ASSOCIATED GTPASE 1"/>
    <property type="match status" value="1"/>
</dbReference>
<dbReference type="InterPro" id="IPR016478">
    <property type="entry name" value="GTPase_MTG1"/>
</dbReference>
<dbReference type="Gene3D" id="1.10.1580.10">
    <property type="match status" value="1"/>
</dbReference>
<evidence type="ECO:0000256" key="5">
    <source>
        <dbReference type="SAM" id="MobiDB-lite"/>
    </source>
</evidence>
<dbReference type="GeneID" id="80880944"/>
<dbReference type="SUPFAM" id="SSF52540">
    <property type="entry name" value="P-loop containing nucleoside triphosphate hydrolases"/>
    <property type="match status" value="1"/>
</dbReference>
<accession>A0AAD7QKI6</accession>
<dbReference type="CDD" id="cd01856">
    <property type="entry name" value="YlqF"/>
    <property type="match status" value="1"/>
</dbReference>
<evidence type="ECO:0000313" key="8">
    <source>
        <dbReference type="Proteomes" id="UP001217417"/>
    </source>
</evidence>
<evidence type="ECO:0000313" key="7">
    <source>
        <dbReference type="EMBL" id="KAJ8096531.1"/>
    </source>
</evidence>
<evidence type="ECO:0000256" key="2">
    <source>
        <dbReference type="ARBA" id="ARBA00023134"/>
    </source>
</evidence>
<dbReference type="GO" id="GO:0005743">
    <property type="term" value="C:mitochondrial inner membrane"/>
    <property type="evidence" value="ECO:0007669"/>
    <property type="project" value="UniProtKB-SubCell"/>
</dbReference>
<dbReference type="Gene3D" id="3.40.50.300">
    <property type="entry name" value="P-loop containing nucleotide triphosphate hydrolases"/>
    <property type="match status" value="1"/>
</dbReference>
<evidence type="ECO:0000256" key="4">
    <source>
        <dbReference type="PIRSR" id="PIRSR006230-1"/>
    </source>
</evidence>
<protein>
    <recommendedName>
        <fullName evidence="3">Mitochondrial GTPase 1</fullName>
    </recommendedName>
</protein>
<comment type="subcellular location">
    <subcellularLocation>
        <location evidence="3">Mitochondrion inner membrane</location>
        <topology evidence="3">Peripheral membrane protein</topology>
    </subcellularLocation>
</comment>
<dbReference type="GO" id="GO:0003924">
    <property type="term" value="F:GTPase activity"/>
    <property type="evidence" value="ECO:0007669"/>
    <property type="project" value="TreeGrafter"/>
</dbReference>
<dbReference type="PROSITE" id="PS51721">
    <property type="entry name" value="G_CP"/>
    <property type="match status" value="1"/>
</dbReference>
<dbReference type="InterPro" id="IPR023179">
    <property type="entry name" value="GTP-bd_ortho_bundle_sf"/>
</dbReference>
<dbReference type="Proteomes" id="UP001217417">
    <property type="component" value="Unassembled WGS sequence"/>
</dbReference>
<feature type="binding site" evidence="4">
    <location>
        <position position="187"/>
    </location>
    <ligand>
        <name>GTP</name>
        <dbReference type="ChEBI" id="CHEBI:37565"/>
    </ligand>
</feature>
<keyword evidence="7" id="KW-0378">Hydrolase</keyword>
<dbReference type="InterPro" id="IPR030378">
    <property type="entry name" value="G_CP_dom"/>
</dbReference>
<feature type="region of interest" description="Disordered" evidence="5">
    <location>
        <begin position="304"/>
        <end position="325"/>
    </location>
</feature>
<feature type="domain" description="CP-type G" evidence="6">
    <location>
        <begin position="26"/>
        <end position="191"/>
    </location>
</feature>
<dbReference type="InterPro" id="IPR006073">
    <property type="entry name" value="GTP-bd"/>
</dbReference>
<comment type="function">
    <text evidence="3">Mitochondrial GTPase involved in assembly of the large ribosomal subunit. Plays a role in expression of the mitochondrial translational machinery.</text>
</comment>
<keyword evidence="2 3" id="KW-0342">GTP-binding</keyword>
<sequence length="325" mass="36493">MATAGFIPRSCFPAPTVPRAYFLGHHAKAIRKMRELTAEIDLIYEVRDARAPLSTRNTIFDSIIGAKPRVVVYTKKDLSAVHPDIFRAWHAREGYCVVNTHDHTSVRKLVSMSKELCFNRESFSGLRVMIMGMPNVGKSSLLNTLRHAGVGRRKAAKTGALAGVTRNISSYVKIHEDPDIFVYDTPGVSLPKTINAETMLTLSTIGSINVGLIDPTIQADYLLYQLNLVNPDGSLYNKYSPPTNDVEDFLTSYCIRMPGRLSKGGYPDLLGAATHWVDRWRKGLEGKIAFDDFRNPNAYKEWEAAQDEQRRKERGQQSDQKFRVA</sequence>
<evidence type="ECO:0000256" key="3">
    <source>
        <dbReference type="PIRNR" id="PIRNR006230"/>
    </source>
</evidence>
<feature type="binding site" evidence="4">
    <location>
        <begin position="135"/>
        <end position="140"/>
    </location>
    <ligand>
        <name>GTP</name>
        <dbReference type="ChEBI" id="CHEBI:37565"/>
    </ligand>
</feature>
<dbReference type="AlphaFoldDB" id="A0AAD7QKI6"/>
<evidence type="ECO:0000259" key="6">
    <source>
        <dbReference type="PROSITE" id="PS51721"/>
    </source>
</evidence>
<comment type="caution">
    <text evidence="7">The sequence shown here is derived from an EMBL/GenBank/DDBJ whole genome shotgun (WGS) entry which is preliminary data.</text>
</comment>
<dbReference type="InterPro" id="IPR027417">
    <property type="entry name" value="P-loop_NTPase"/>
</dbReference>
<dbReference type="PIRSF" id="PIRSF006230">
    <property type="entry name" value="MG442"/>
    <property type="match status" value="1"/>
</dbReference>
<dbReference type="GO" id="GO:0005525">
    <property type="term" value="F:GTP binding"/>
    <property type="evidence" value="ECO:0007669"/>
    <property type="project" value="UniProtKB-KW"/>
</dbReference>
<dbReference type="Pfam" id="PF01926">
    <property type="entry name" value="MMR_HSR1"/>
    <property type="match status" value="1"/>
</dbReference>
<dbReference type="RefSeq" id="XP_056039981.1">
    <property type="nucleotide sequence ID" value="XM_056185778.1"/>
</dbReference>
<proteinExistence type="inferred from homology"/>